<dbReference type="EMBL" id="JAGTJR010000008">
    <property type="protein sequence ID" value="KAH7056012.1"/>
    <property type="molecule type" value="Genomic_DNA"/>
</dbReference>
<organism evidence="2 3">
    <name type="scientific">Macrophomina phaseolina</name>
    <dbReference type="NCBI Taxonomy" id="35725"/>
    <lineage>
        <taxon>Eukaryota</taxon>
        <taxon>Fungi</taxon>
        <taxon>Dikarya</taxon>
        <taxon>Ascomycota</taxon>
        <taxon>Pezizomycotina</taxon>
        <taxon>Dothideomycetes</taxon>
        <taxon>Dothideomycetes incertae sedis</taxon>
        <taxon>Botryosphaeriales</taxon>
        <taxon>Botryosphaeriaceae</taxon>
        <taxon>Macrophomina</taxon>
    </lineage>
</organism>
<protein>
    <submittedName>
        <fullName evidence="2">Uncharacterized protein</fullName>
    </submittedName>
</protein>
<sequence>MSDRNARGPGKRGVRRKSDACRSRARARTYPNCHAASSCIRRGDLGGIFNGRSGIATLAGVLVVHAVLVVGASSHPGDQSTDRWKRSKRVRSSNWSALVRACGRVRGAAPRRGGAGRGRGRVGIRGVWWWEGRGSLGGVGGVWWLWYVVGGGGGGGVWGIVGGQESRLERYLVEWVDNGQRTKASTFGLTTANSALLEFIVLVSWDEETAKKLASLEESHFSEPNVSNAVKLK</sequence>
<dbReference type="Proteomes" id="UP000774617">
    <property type="component" value="Unassembled WGS sequence"/>
</dbReference>
<evidence type="ECO:0000313" key="3">
    <source>
        <dbReference type="Proteomes" id="UP000774617"/>
    </source>
</evidence>
<feature type="region of interest" description="Disordered" evidence="1">
    <location>
        <begin position="1"/>
        <end position="23"/>
    </location>
</feature>
<proteinExistence type="predicted"/>
<evidence type="ECO:0000256" key="1">
    <source>
        <dbReference type="SAM" id="MobiDB-lite"/>
    </source>
</evidence>
<evidence type="ECO:0000313" key="2">
    <source>
        <dbReference type="EMBL" id="KAH7056012.1"/>
    </source>
</evidence>
<keyword evidence="3" id="KW-1185">Reference proteome</keyword>
<name>A0ABQ8GHR5_9PEZI</name>
<comment type="caution">
    <text evidence="2">The sequence shown here is derived from an EMBL/GenBank/DDBJ whole genome shotgun (WGS) entry which is preliminary data.</text>
</comment>
<gene>
    <name evidence="2" type="ORF">B0J12DRAFT_697784</name>
</gene>
<accession>A0ABQ8GHR5</accession>
<reference evidence="2 3" key="1">
    <citation type="journal article" date="2021" name="Nat. Commun.">
        <title>Genetic determinants of endophytism in the Arabidopsis root mycobiome.</title>
        <authorList>
            <person name="Mesny F."/>
            <person name="Miyauchi S."/>
            <person name="Thiergart T."/>
            <person name="Pickel B."/>
            <person name="Atanasova L."/>
            <person name="Karlsson M."/>
            <person name="Huettel B."/>
            <person name="Barry K.W."/>
            <person name="Haridas S."/>
            <person name="Chen C."/>
            <person name="Bauer D."/>
            <person name="Andreopoulos W."/>
            <person name="Pangilinan J."/>
            <person name="LaButti K."/>
            <person name="Riley R."/>
            <person name="Lipzen A."/>
            <person name="Clum A."/>
            <person name="Drula E."/>
            <person name="Henrissat B."/>
            <person name="Kohler A."/>
            <person name="Grigoriev I.V."/>
            <person name="Martin F.M."/>
            <person name="Hacquard S."/>
        </authorList>
    </citation>
    <scope>NUCLEOTIDE SEQUENCE [LARGE SCALE GENOMIC DNA]</scope>
    <source>
        <strain evidence="2 3">MPI-SDFR-AT-0080</strain>
    </source>
</reference>